<dbReference type="Proteomes" id="UP000029738">
    <property type="component" value="Unassembled WGS sequence"/>
</dbReference>
<feature type="transmembrane region" description="Helical" evidence="2">
    <location>
        <begin position="85"/>
        <end position="107"/>
    </location>
</feature>
<dbReference type="EMBL" id="JHEG02000058">
    <property type="protein sequence ID" value="KIE09209.1"/>
    <property type="molecule type" value="Genomic_DNA"/>
</dbReference>
<feature type="region of interest" description="Disordered" evidence="1">
    <location>
        <begin position="107"/>
        <end position="135"/>
    </location>
</feature>
<protein>
    <submittedName>
        <fullName evidence="3">TrbI/VirB10 family protein</fullName>
    </submittedName>
</protein>
<evidence type="ECO:0000313" key="4">
    <source>
        <dbReference type="EMBL" id="KIE09209.1"/>
    </source>
</evidence>
<feature type="region of interest" description="Disordered" evidence="1">
    <location>
        <begin position="162"/>
        <end position="192"/>
    </location>
</feature>
<evidence type="ECO:0000313" key="5">
    <source>
        <dbReference type="Proteomes" id="UP000029738"/>
    </source>
</evidence>
<feature type="region of interest" description="Disordered" evidence="1">
    <location>
        <begin position="1"/>
        <end position="80"/>
    </location>
</feature>
<keyword evidence="5" id="KW-1185">Reference proteome</keyword>
<dbReference type="RefSeq" id="WP_038084892.1">
    <property type="nucleotide sequence ID" value="NZ_JHEG04000001.1"/>
</dbReference>
<feature type="compositionally biased region" description="Polar residues" evidence="1">
    <location>
        <begin position="1"/>
        <end position="23"/>
    </location>
</feature>
<comment type="caution">
    <text evidence="4">The sequence shown here is derived from an EMBL/GenBank/DDBJ whole genome shotgun (WGS) entry which is preliminary data.</text>
</comment>
<dbReference type="STRING" id="1479485.DA73_0232950"/>
<dbReference type="OrthoDB" id="529757at2"/>
<feature type="region of interest" description="Disordered" evidence="1">
    <location>
        <begin position="271"/>
        <end position="298"/>
    </location>
</feature>
<reference evidence="3" key="2">
    <citation type="submission" date="2019-11" db="EMBL/GenBank/DDBJ databases">
        <title>Improved Assembly of Tolypothrix boutellei genome.</title>
        <authorList>
            <person name="Sarangi A.N."/>
            <person name="Mukherjee M."/>
            <person name="Ghosh S."/>
            <person name="Singh D."/>
            <person name="Das A."/>
            <person name="Kant S."/>
            <person name="Prusty A."/>
            <person name="Tripathy S."/>
        </authorList>
    </citation>
    <scope>NUCLEOTIDE SEQUENCE</scope>
    <source>
        <strain evidence="3">VB521301</strain>
    </source>
</reference>
<keyword evidence="2" id="KW-0472">Membrane</keyword>
<feature type="compositionally biased region" description="Low complexity" evidence="1">
    <location>
        <begin position="47"/>
        <end position="77"/>
    </location>
</feature>
<accession>A0A0C1QUM3</accession>
<evidence type="ECO:0000256" key="1">
    <source>
        <dbReference type="SAM" id="MobiDB-lite"/>
    </source>
</evidence>
<feature type="compositionally biased region" description="Polar residues" evidence="1">
    <location>
        <begin position="272"/>
        <end position="289"/>
    </location>
</feature>
<dbReference type="EMBL" id="JHEG04000001">
    <property type="protein sequence ID" value="KAF3885056.1"/>
    <property type="molecule type" value="Genomic_DNA"/>
</dbReference>
<reference evidence="4" key="1">
    <citation type="journal article" date="2015" name="Genome Announc.">
        <title>Draft Genome Sequence of Tolypothrix boutellei Strain VB521301.</title>
        <authorList>
            <person name="Chandrababunaidu M.M."/>
            <person name="Singh D."/>
            <person name="Sen D."/>
            <person name="Bhan S."/>
            <person name="Das S."/>
            <person name="Gupta A."/>
            <person name="Adhikary S.P."/>
            <person name="Tripathy S."/>
        </authorList>
    </citation>
    <scope>NUCLEOTIDE SEQUENCE</scope>
    <source>
        <strain evidence="4">VB521301</strain>
    </source>
</reference>
<feature type="compositionally biased region" description="Polar residues" evidence="1">
    <location>
        <begin position="107"/>
        <end position="123"/>
    </location>
</feature>
<proteinExistence type="predicted"/>
<keyword evidence="2" id="KW-0812">Transmembrane</keyword>
<organism evidence="4">
    <name type="scientific">Tolypothrix bouteillei VB521301</name>
    <dbReference type="NCBI Taxonomy" id="1479485"/>
    <lineage>
        <taxon>Bacteria</taxon>
        <taxon>Bacillati</taxon>
        <taxon>Cyanobacteriota</taxon>
        <taxon>Cyanophyceae</taxon>
        <taxon>Nostocales</taxon>
        <taxon>Tolypothrichaceae</taxon>
        <taxon>Tolypothrix</taxon>
    </lineage>
</organism>
<name>A0A0C1QUM3_9CYAN</name>
<sequence length="545" mass="59100">MTTYQTPSHSFSDSEDTPYNSGDFQPEDSSDLEARMARLVGLEEESPSSSDGGEVPVRQPSLSEPQEPQELQTTQPLSSNPFAKLGLVGAATLTVVIVAGTFLTQLMSGTNNKPSSQNRSSITEAPPQPKPESRLEQLERENEALKSKLALTEQAAAVKAAQQQLRTLKPDTSRIAARSNPELASRDSSREKPRVIVQRIPASPVVRTVYRDRIVTVDRPVRAPQVAARTPTLPAELPPVPPPLGSSVEFTSPPTSDPLQEWSRLAKLGSYGQVSTPDNQNTSNATIASRPNDIPAPQPLVTPRPPVRIAPSETDSLVAQRRTKASKSTVVGSSAKATLVKGLYGSVNRGRENNSNNQVFVVQLREPLKAEDGSVVIPAKAELHTKVSSISEGGLVDLDVDKVIWQENGERVEKSVPQDALTVSGAGGRPPVATQYSGKGGSSIGRDVMLFAFGGAQKAGEIINRQRRTCRYEYINSNNDRDYICEDENQDNIAAAVADGGMRSIVPELTRRIQQTQSQRAQRTNIWYLPAGTKMEVRVDRATQF</sequence>
<evidence type="ECO:0000313" key="3">
    <source>
        <dbReference type="EMBL" id="KAF3885056.1"/>
    </source>
</evidence>
<dbReference type="AlphaFoldDB" id="A0A0C1QUM3"/>
<evidence type="ECO:0000256" key="2">
    <source>
        <dbReference type="SAM" id="Phobius"/>
    </source>
</evidence>
<gene>
    <name evidence="4" type="ORF">DA73_0232950</name>
    <name evidence="3" type="ORF">DA73_0400005970</name>
</gene>
<keyword evidence="2" id="KW-1133">Transmembrane helix</keyword>